<organism evidence="10 11">
    <name type="scientific">Gemmata obscuriglobus</name>
    <dbReference type="NCBI Taxonomy" id="114"/>
    <lineage>
        <taxon>Bacteria</taxon>
        <taxon>Pseudomonadati</taxon>
        <taxon>Planctomycetota</taxon>
        <taxon>Planctomycetia</taxon>
        <taxon>Gemmatales</taxon>
        <taxon>Gemmataceae</taxon>
        <taxon>Gemmata</taxon>
    </lineage>
</organism>
<dbReference type="GO" id="GO:0006465">
    <property type="term" value="P:signal peptide processing"/>
    <property type="evidence" value="ECO:0007669"/>
    <property type="project" value="InterPro"/>
</dbReference>
<evidence type="ECO:0000256" key="7">
    <source>
        <dbReference type="SAM" id="MobiDB-lite"/>
    </source>
</evidence>
<evidence type="ECO:0000259" key="9">
    <source>
        <dbReference type="Pfam" id="PF10502"/>
    </source>
</evidence>
<protein>
    <recommendedName>
        <fullName evidence="4">Signal peptidase I</fullName>
        <ecNumber evidence="3">3.4.21.89</ecNumber>
    </recommendedName>
    <alternativeName>
        <fullName evidence="6">Leader peptidase I</fullName>
    </alternativeName>
</protein>
<feature type="domain" description="Peptidase S26" evidence="9">
    <location>
        <begin position="128"/>
        <end position="195"/>
    </location>
</feature>
<sequence>MTDTPTPATNPGDPDGAAPTPRAEHKEPTAELPPPTKNVSPFRAGLVVMAAFVGLFLVVRTAALEPFGVPTGSMSPALSGHHRDGFCPRCGATARVGRPSSGSETEHFLKVLCWNCEQTLSLAAARELSGDRLLVDKNVYDLRAPRRWEMVVFRCPNPKRSEFGKPYVKRLVGLPGEVITIRDGDVYANDVLVRKGLAELRETLVPVFDMNFAPKPDGWSARWLVEPGDPRLPHGASAASGPVIEDGALVLDASDGPQAVAAVRYRHWNLDARDSEPVRVWNAYNGYPIRRDREPAAHDFYLTCEVEVAAAVGAPGDAAFECRLSDGADVVTAELGVGARGAGQARLVQEGRGGLGIAGGVSLTPGNKHRLEFAFVDRRVTLALDGRMVIPPADLDPVGKPRSPESRPVRRIAARGCKVIVRDLKLSRDIHYTTTDERDHGSRPARLGRHEYFVLGDNTQSSEDSRKWPNPGVPEDAFIGKPFLIHQPLRLSRVSVGGRDHVFQSLDWSRLRWLH</sequence>
<name>A0A2Z3H093_9BACT</name>
<dbReference type="EMBL" id="CP025958">
    <property type="protein sequence ID" value="AWM37167.1"/>
    <property type="molecule type" value="Genomic_DNA"/>
</dbReference>
<evidence type="ECO:0000313" key="11">
    <source>
        <dbReference type="Proteomes" id="UP000245802"/>
    </source>
</evidence>
<proteinExistence type="inferred from homology"/>
<dbReference type="InterPro" id="IPR019533">
    <property type="entry name" value="Peptidase_S26"/>
</dbReference>
<dbReference type="PRINTS" id="PR00727">
    <property type="entry name" value="LEADERPTASE"/>
</dbReference>
<dbReference type="PANTHER" id="PTHR43390:SF1">
    <property type="entry name" value="CHLOROPLAST PROCESSING PEPTIDASE"/>
    <property type="match status" value="1"/>
</dbReference>
<dbReference type="InterPro" id="IPR036286">
    <property type="entry name" value="LexA/Signal_pep-like_sf"/>
</dbReference>
<evidence type="ECO:0000256" key="4">
    <source>
        <dbReference type="ARBA" id="ARBA00019232"/>
    </source>
</evidence>
<dbReference type="GO" id="GO:0016020">
    <property type="term" value="C:membrane"/>
    <property type="evidence" value="ECO:0007669"/>
    <property type="project" value="InterPro"/>
</dbReference>
<reference evidence="10 11" key="1">
    <citation type="submission" date="2018-01" db="EMBL/GenBank/DDBJ databases">
        <title>G. obscuriglobus.</title>
        <authorList>
            <person name="Franke J."/>
            <person name="Blomberg W."/>
            <person name="Selmecki A."/>
        </authorList>
    </citation>
    <scope>NUCLEOTIDE SEQUENCE [LARGE SCALE GENOMIC DNA]</scope>
    <source>
        <strain evidence="10 11">DSM 5831</strain>
    </source>
</reference>
<dbReference type="OrthoDB" id="9802919at2"/>
<dbReference type="Pfam" id="PF10502">
    <property type="entry name" value="Peptidase_S26"/>
    <property type="match status" value="2"/>
</dbReference>
<evidence type="ECO:0000256" key="6">
    <source>
        <dbReference type="ARBA" id="ARBA00029906"/>
    </source>
</evidence>
<dbReference type="InterPro" id="IPR019757">
    <property type="entry name" value="Pept_S26A_signal_pept_1_Lys-AS"/>
</dbReference>
<dbReference type="CDD" id="cd06462">
    <property type="entry name" value="Peptidase_S24_S26"/>
    <property type="match status" value="1"/>
</dbReference>
<dbReference type="GO" id="GO:0004252">
    <property type="term" value="F:serine-type endopeptidase activity"/>
    <property type="evidence" value="ECO:0007669"/>
    <property type="project" value="InterPro"/>
</dbReference>
<dbReference type="InterPro" id="IPR000223">
    <property type="entry name" value="Pept_S26A_signal_pept_1"/>
</dbReference>
<accession>A0A2Z3H093</accession>
<evidence type="ECO:0000256" key="2">
    <source>
        <dbReference type="ARBA" id="ARBA00009370"/>
    </source>
</evidence>
<dbReference type="Proteomes" id="UP000245802">
    <property type="component" value="Chromosome"/>
</dbReference>
<comment type="catalytic activity">
    <reaction evidence="1">
        <text>Cleavage of hydrophobic, N-terminal signal or leader sequences from secreted and periplasmic proteins.</text>
        <dbReference type="EC" id="3.4.21.89"/>
    </reaction>
</comment>
<dbReference type="InterPro" id="IPR019758">
    <property type="entry name" value="Pept_S26A_signal_pept_1_CS"/>
</dbReference>
<dbReference type="SUPFAM" id="SSF51306">
    <property type="entry name" value="LexA/Signal peptidase"/>
    <property type="match status" value="2"/>
</dbReference>
<dbReference type="PANTHER" id="PTHR43390">
    <property type="entry name" value="SIGNAL PEPTIDASE I"/>
    <property type="match status" value="1"/>
</dbReference>
<dbReference type="Gene3D" id="2.10.109.10">
    <property type="entry name" value="Umud Fragment, subunit A"/>
    <property type="match status" value="2"/>
</dbReference>
<keyword evidence="5" id="KW-0378">Hydrolase</keyword>
<keyword evidence="8" id="KW-0472">Membrane</keyword>
<dbReference type="RefSeq" id="WP_010039412.1">
    <property type="nucleotide sequence ID" value="NZ_CP025958.1"/>
</dbReference>
<keyword evidence="8" id="KW-0812">Transmembrane</keyword>
<evidence type="ECO:0000256" key="5">
    <source>
        <dbReference type="ARBA" id="ARBA00022801"/>
    </source>
</evidence>
<feature type="transmembrane region" description="Helical" evidence="8">
    <location>
        <begin position="42"/>
        <end position="59"/>
    </location>
</feature>
<dbReference type="KEGG" id="gog:C1280_09120"/>
<feature type="domain" description="Peptidase S26" evidence="9">
    <location>
        <begin position="443"/>
        <end position="484"/>
    </location>
</feature>
<comment type="similarity">
    <text evidence="2">Belongs to the peptidase S26 family.</text>
</comment>
<dbReference type="EC" id="3.4.21.89" evidence="3"/>
<gene>
    <name evidence="10" type="ORF">C1280_09120</name>
</gene>
<feature type="region of interest" description="Disordered" evidence="7">
    <location>
        <begin position="1"/>
        <end position="37"/>
    </location>
</feature>
<keyword evidence="8" id="KW-1133">Transmembrane helix</keyword>
<dbReference type="GO" id="GO:0009003">
    <property type="term" value="F:signal peptidase activity"/>
    <property type="evidence" value="ECO:0007669"/>
    <property type="project" value="UniProtKB-EC"/>
</dbReference>
<evidence type="ECO:0000256" key="8">
    <source>
        <dbReference type="SAM" id="Phobius"/>
    </source>
</evidence>
<evidence type="ECO:0000313" key="10">
    <source>
        <dbReference type="EMBL" id="AWM37167.1"/>
    </source>
</evidence>
<dbReference type="PROSITE" id="PS00761">
    <property type="entry name" value="SPASE_I_3"/>
    <property type="match status" value="1"/>
</dbReference>
<evidence type="ECO:0000256" key="1">
    <source>
        <dbReference type="ARBA" id="ARBA00000677"/>
    </source>
</evidence>
<dbReference type="AlphaFoldDB" id="A0A2Z3H093"/>
<keyword evidence="11" id="KW-1185">Reference proteome</keyword>
<evidence type="ECO:0000256" key="3">
    <source>
        <dbReference type="ARBA" id="ARBA00013208"/>
    </source>
</evidence>
<dbReference type="PROSITE" id="PS00760">
    <property type="entry name" value="SPASE_I_2"/>
    <property type="match status" value="1"/>
</dbReference>